<reference evidence="1" key="1">
    <citation type="journal article" date="2014" name="Front. Microbiol.">
        <title>High frequency of phylogenetically diverse reductive dehalogenase-homologous genes in deep subseafloor sedimentary metagenomes.</title>
        <authorList>
            <person name="Kawai M."/>
            <person name="Futagami T."/>
            <person name="Toyoda A."/>
            <person name="Takaki Y."/>
            <person name="Nishi S."/>
            <person name="Hori S."/>
            <person name="Arai W."/>
            <person name="Tsubouchi T."/>
            <person name="Morono Y."/>
            <person name="Uchiyama I."/>
            <person name="Ito T."/>
            <person name="Fujiyama A."/>
            <person name="Inagaki F."/>
            <person name="Takami H."/>
        </authorList>
    </citation>
    <scope>NUCLEOTIDE SEQUENCE</scope>
    <source>
        <strain evidence="1">Expedition CK06-06</strain>
    </source>
</reference>
<feature type="non-terminal residue" evidence="1">
    <location>
        <position position="1"/>
    </location>
</feature>
<proteinExistence type="predicted"/>
<comment type="caution">
    <text evidence="1">The sequence shown here is derived from an EMBL/GenBank/DDBJ whole genome shotgun (WGS) entry which is preliminary data.</text>
</comment>
<sequence length="32" mass="3729">VMLGSFSYAMIISFVAWIERSEIREVMEVDYG</sequence>
<name>X1FH83_9ZZZZ</name>
<dbReference type="EMBL" id="BART01040384">
    <property type="protein sequence ID" value="GAH28754.1"/>
    <property type="molecule type" value="Genomic_DNA"/>
</dbReference>
<gene>
    <name evidence="1" type="ORF">S01H4_65768</name>
</gene>
<accession>X1FH83</accession>
<dbReference type="AlphaFoldDB" id="X1FH83"/>
<protein>
    <submittedName>
        <fullName evidence="1">Uncharacterized protein</fullName>
    </submittedName>
</protein>
<organism evidence="1">
    <name type="scientific">marine sediment metagenome</name>
    <dbReference type="NCBI Taxonomy" id="412755"/>
    <lineage>
        <taxon>unclassified sequences</taxon>
        <taxon>metagenomes</taxon>
        <taxon>ecological metagenomes</taxon>
    </lineage>
</organism>
<evidence type="ECO:0000313" key="1">
    <source>
        <dbReference type="EMBL" id="GAH28754.1"/>
    </source>
</evidence>